<evidence type="ECO:0008006" key="4">
    <source>
        <dbReference type="Google" id="ProtNLM"/>
    </source>
</evidence>
<dbReference type="PANTHER" id="PTHR36120">
    <property type="entry name" value="FUCOSE ISOMERASE"/>
    <property type="match status" value="1"/>
</dbReference>
<keyword evidence="1" id="KW-0413">Isomerase</keyword>
<evidence type="ECO:0000256" key="1">
    <source>
        <dbReference type="ARBA" id="ARBA00023235"/>
    </source>
</evidence>
<dbReference type="SUPFAM" id="SSF53743">
    <property type="entry name" value="FucI/AraA N-terminal and middle domains"/>
    <property type="match status" value="1"/>
</dbReference>
<name>A0A644XMV6_9ZZZZ</name>
<proteinExistence type="predicted"/>
<dbReference type="GO" id="GO:0005996">
    <property type="term" value="P:monosaccharide metabolic process"/>
    <property type="evidence" value="ECO:0007669"/>
    <property type="project" value="InterPro"/>
</dbReference>
<comment type="caution">
    <text evidence="3">The sequence shown here is derived from an EMBL/GenBank/DDBJ whole genome shotgun (WGS) entry which is preliminary data.</text>
</comment>
<dbReference type="PANTHER" id="PTHR36120:SF1">
    <property type="entry name" value="L-FUCOSE ISOMERASE C-TERMINAL DOMAIN-CONTAINING PROTEIN"/>
    <property type="match status" value="1"/>
</dbReference>
<protein>
    <recommendedName>
        <fullName evidence="4">L-fucose isomerase C-terminal domain-containing protein</fullName>
    </recommendedName>
</protein>
<reference evidence="3" key="1">
    <citation type="submission" date="2019-08" db="EMBL/GenBank/DDBJ databases">
        <authorList>
            <person name="Kucharzyk K."/>
            <person name="Murdoch R.W."/>
            <person name="Higgins S."/>
            <person name="Loffler F."/>
        </authorList>
    </citation>
    <scope>NUCLEOTIDE SEQUENCE</scope>
</reference>
<keyword evidence="2" id="KW-0119">Carbohydrate metabolism</keyword>
<gene>
    <name evidence="3" type="ORF">SDC9_63526</name>
</gene>
<evidence type="ECO:0000256" key="2">
    <source>
        <dbReference type="ARBA" id="ARBA00023277"/>
    </source>
</evidence>
<dbReference type="InterPro" id="IPR009015">
    <property type="entry name" value="Fucose_isomerase_N/cen_sf"/>
</dbReference>
<evidence type="ECO:0000313" key="3">
    <source>
        <dbReference type="EMBL" id="MPM17141.1"/>
    </source>
</evidence>
<dbReference type="AlphaFoldDB" id="A0A644XMV6"/>
<dbReference type="GO" id="GO:0005737">
    <property type="term" value="C:cytoplasm"/>
    <property type="evidence" value="ECO:0007669"/>
    <property type="project" value="InterPro"/>
</dbReference>
<sequence length="472" mass="52320">MSMRKERTNVVVGIVRTPDPLNLCAELYRRALEQLRKMRSVEVIESERELDSAASAALVADEFTRRSVDLSLILCCRLAGDGKIVEPFMRSGQELAVWSVPEPQQAGQLLLNSLTCANLFLSAAEQLSAVCRGKRVKWLHGEPEQPYFARRLKVTIDAVRAAKCLAEATILRVGATTEGFTNLQFSSQSVFLRHGVKTAEAELNLLAERMNSVPQKNALELAERMHFWAMHATGFEREVQQSARLALALEALRQEAGADAVALRCWPEIQGEWKFSACLAVSYLNELGTIVSCESDVPGALSMLLAHEVSGERPLLLDLVAADLERDVLQFWHCGVGMRCYMDDAGCGLIKYPCDERVLDLPGACVNMKFAPREITIFRLYGDDAGKLFACQAEFVEGPDAGYDGGRGWVGNFTMEGKRLSAGGFLDTAFCTGMPHHYVLCEGHFESALREFALRGGLKAARWAEYRDELRE</sequence>
<organism evidence="3">
    <name type="scientific">bioreactor metagenome</name>
    <dbReference type="NCBI Taxonomy" id="1076179"/>
    <lineage>
        <taxon>unclassified sequences</taxon>
        <taxon>metagenomes</taxon>
        <taxon>ecological metagenomes</taxon>
    </lineage>
</organism>
<dbReference type="EMBL" id="VSSQ01002741">
    <property type="protein sequence ID" value="MPM17141.1"/>
    <property type="molecule type" value="Genomic_DNA"/>
</dbReference>
<dbReference type="GO" id="GO:0016861">
    <property type="term" value="F:intramolecular oxidoreductase activity, interconverting aldoses and ketoses"/>
    <property type="evidence" value="ECO:0007669"/>
    <property type="project" value="InterPro"/>
</dbReference>
<accession>A0A644XMV6</accession>